<name>A0A848LML6_9BACT</name>
<keyword evidence="7" id="KW-1185">Reference proteome</keyword>
<evidence type="ECO:0000256" key="3">
    <source>
        <dbReference type="ARBA" id="ARBA00023125"/>
    </source>
</evidence>
<sequence>MASLYRDFAPAIHRQCLAVLRDSEEARDATQEVFVKLFSARRLQDREHAAAWIYRVATHHCLNRVRNAQLHQGKLSQLSLDVASTVAPETFSARKLTQQLLSRFDETTCVVAVGVLVDGIEQTELATILGLSRRTVARKLEQFLAKARALLNGGNA</sequence>
<dbReference type="NCBIfam" id="TIGR02937">
    <property type="entry name" value="sigma70-ECF"/>
    <property type="match status" value="1"/>
</dbReference>
<dbReference type="Proteomes" id="UP000518300">
    <property type="component" value="Unassembled WGS sequence"/>
</dbReference>
<dbReference type="AlphaFoldDB" id="A0A848LML6"/>
<gene>
    <name evidence="6" type="ORF">HG543_28755</name>
</gene>
<dbReference type="EMBL" id="JABBJJ010000155">
    <property type="protein sequence ID" value="NMO18824.1"/>
    <property type="molecule type" value="Genomic_DNA"/>
</dbReference>
<keyword evidence="1" id="KW-0805">Transcription regulation</keyword>
<evidence type="ECO:0000256" key="4">
    <source>
        <dbReference type="ARBA" id="ARBA00023163"/>
    </source>
</evidence>
<dbReference type="PANTHER" id="PTHR43133">
    <property type="entry name" value="RNA POLYMERASE ECF-TYPE SIGMA FACTO"/>
    <property type="match status" value="1"/>
</dbReference>
<organism evidence="6 7">
    <name type="scientific">Pyxidicoccus fallax</name>
    <dbReference type="NCBI Taxonomy" id="394095"/>
    <lineage>
        <taxon>Bacteria</taxon>
        <taxon>Pseudomonadati</taxon>
        <taxon>Myxococcota</taxon>
        <taxon>Myxococcia</taxon>
        <taxon>Myxococcales</taxon>
        <taxon>Cystobacterineae</taxon>
        <taxon>Myxococcaceae</taxon>
        <taxon>Pyxidicoccus</taxon>
    </lineage>
</organism>
<dbReference type="Gene3D" id="1.10.1740.10">
    <property type="match status" value="1"/>
</dbReference>
<dbReference type="InterPro" id="IPR013325">
    <property type="entry name" value="RNA_pol_sigma_r2"/>
</dbReference>
<evidence type="ECO:0000256" key="2">
    <source>
        <dbReference type="ARBA" id="ARBA00023082"/>
    </source>
</evidence>
<proteinExistence type="predicted"/>
<dbReference type="GO" id="GO:0016987">
    <property type="term" value="F:sigma factor activity"/>
    <property type="evidence" value="ECO:0007669"/>
    <property type="project" value="UniProtKB-KW"/>
</dbReference>
<dbReference type="GO" id="GO:0006352">
    <property type="term" value="P:DNA-templated transcription initiation"/>
    <property type="evidence" value="ECO:0007669"/>
    <property type="project" value="InterPro"/>
</dbReference>
<dbReference type="InterPro" id="IPR053721">
    <property type="entry name" value="Fimbrial_Adhesin_Reg"/>
</dbReference>
<dbReference type="Pfam" id="PF04542">
    <property type="entry name" value="Sigma70_r2"/>
    <property type="match status" value="1"/>
</dbReference>
<comment type="caution">
    <text evidence="6">The sequence shown here is derived from an EMBL/GenBank/DDBJ whole genome shotgun (WGS) entry which is preliminary data.</text>
</comment>
<evidence type="ECO:0000256" key="1">
    <source>
        <dbReference type="ARBA" id="ARBA00023015"/>
    </source>
</evidence>
<dbReference type="InterPro" id="IPR014284">
    <property type="entry name" value="RNA_pol_sigma-70_dom"/>
</dbReference>
<dbReference type="InterPro" id="IPR007627">
    <property type="entry name" value="RNA_pol_sigma70_r2"/>
</dbReference>
<evidence type="ECO:0000313" key="6">
    <source>
        <dbReference type="EMBL" id="NMO18824.1"/>
    </source>
</evidence>
<dbReference type="InterPro" id="IPR039425">
    <property type="entry name" value="RNA_pol_sigma-70-like"/>
</dbReference>
<keyword evidence="4" id="KW-0804">Transcription</keyword>
<dbReference type="PANTHER" id="PTHR43133:SF8">
    <property type="entry name" value="RNA POLYMERASE SIGMA FACTOR HI_1459-RELATED"/>
    <property type="match status" value="1"/>
</dbReference>
<evidence type="ECO:0000259" key="5">
    <source>
        <dbReference type="Pfam" id="PF04542"/>
    </source>
</evidence>
<feature type="domain" description="RNA polymerase sigma-70 region 2" evidence="5">
    <location>
        <begin position="4"/>
        <end position="69"/>
    </location>
</feature>
<keyword evidence="3" id="KW-0238">DNA-binding</keyword>
<keyword evidence="2" id="KW-0731">Sigma factor</keyword>
<evidence type="ECO:0000313" key="7">
    <source>
        <dbReference type="Proteomes" id="UP000518300"/>
    </source>
</evidence>
<reference evidence="6 7" key="1">
    <citation type="submission" date="2020-04" db="EMBL/GenBank/DDBJ databases">
        <title>Draft genome of Pyxidicoccus fallax type strain.</title>
        <authorList>
            <person name="Whitworth D.E."/>
        </authorList>
    </citation>
    <scope>NUCLEOTIDE SEQUENCE [LARGE SCALE GENOMIC DNA]</scope>
    <source>
        <strain evidence="6 7">DSM 14698</strain>
    </source>
</reference>
<protein>
    <submittedName>
        <fullName evidence="6">Sigma-70 family RNA polymerase sigma factor</fullName>
    </submittedName>
</protein>
<accession>A0A848LML6</accession>
<dbReference type="Gene3D" id="1.10.10.2690">
    <property type="match status" value="1"/>
</dbReference>
<dbReference type="GO" id="GO:0003677">
    <property type="term" value="F:DNA binding"/>
    <property type="evidence" value="ECO:0007669"/>
    <property type="project" value="UniProtKB-KW"/>
</dbReference>
<dbReference type="SUPFAM" id="SSF88946">
    <property type="entry name" value="Sigma2 domain of RNA polymerase sigma factors"/>
    <property type="match status" value="1"/>
</dbReference>